<evidence type="ECO:0000313" key="2">
    <source>
        <dbReference type="Proteomes" id="UP001162992"/>
    </source>
</evidence>
<evidence type="ECO:0000313" key="1">
    <source>
        <dbReference type="EMBL" id="KAJ7569214.1"/>
    </source>
</evidence>
<accession>A0ACC2ERU5</accession>
<protein>
    <submittedName>
        <fullName evidence="1">Uncharacterized protein</fullName>
    </submittedName>
</protein>
<organism evidence="1 2">
    <name type="scientific">Diphasiastrum complanatum</name>
    <name type="common">Issler's clubmoss</name>
    <name type="synonym">Lycopodium complanatum</name>
    <dbReference type="NCBI Taxonomy" id="34168"/>
    <lineage>
        <taxon>Eukaryota</taxon>
        <taxon>Viridiplantae</taxon>
        <taxon>Streptophyta</taxon>
        <taxon>Embryophyta</taxon>
        <taxon>Tracheophyta</taxon>
        <taxon>Lycopodiopsida</taxon>
        <taxon>Lycopodiales</taxon>
        <taxon>Lycopodiaceae</taxon>
        <taxon>Lycopodioideae</taxon>
        <taxon>Diphasiastrum</taxon>
    </lineage>
</organism>
<sequence length="344" mass="37771">MNEPLSSRDQQGDLNWVTESWNNSSIAVEGLEAPRLSQSNRLDWDWENPMILTHSGAGAGGCSGNGNEDPKAQVLSGPIASSMKPYGGLLSSNFGSSSHSHVELIEPTGIQPFGGLELNHSLLNASDLHGVFGFSNFPGLPSGNITPSDPICMFPNQQHNRSIGALSINERSSNDFMKPNDIYAAEPHARIGLNLGVRTYFSAEDTGIFGRPDKQRRANSPGSLQLPRCQVEGCKAELSRSKRYHRRHKVCELHSKAACVIANGQNQRFCQQCSRFQPLLEFDEGKRSCRKRLADHNRRRRKPQPAVASTSSAGAAAEPLPLKADEQEQSGTRYLHDLNKMGWL</sequence>
<gene>
    <name evidence="1" type="ORF">O6H91_01G067200</name>
</gene>
<keyword evidence="2" id="KW-1185">Reference proteome</keyword>
<dbReference type="EMBL" id="CM055092">
    <property type="protein sequence ID" value="KAJ7569214.1"/>
    <property type="molecule type" value="Genomic_DNA"/>
</dbReference>
<comment type="caution">
    <text evidence="1">The sequence shown here is derived from an EMBL/GenBank/DDBJ whole genome shotgun (WGS) entry which is preliminary data.</text>
</comment>
<proteinExistence type="predicted"/>
<dbReference type="Proteomes" id="UP001162992">
    <property type="component" value="Chromosome 1"/>
</dbReference>
<reference evidence="2" key="1">
    <citation type="journal article" date="2024" name="Proc. Natl. Acad. Sci. U.S.A.">
        <title>Extraordinary preservation of gene collinearity over three hundred million years revealed in homosporous lycophytes.</title>
        <authorList>
            <person name="Li C."/>
            <person name="Wickell D."/>
            <person name="Kuo L.Y."/>
            <person name="Chen X."/>
            <person name="Nie B."/>
            <person name="Liao X."/>
            <person name="Peng D."/>
            <person name="Ji J."/>
            <person name="Jenkins J."/>
            <person name="Williams M."/>
            <person name="Shu S."/>
            <person name="Plott C."/>
            <person name="Barry K."/>
            <person name="Rajasekar S."/>
            <person name="Grimwood J."/>
            <person name="Han X."/>
            <person name="Sun S."/>
            <person name="Hou Z."/>
            <person name="He W."/>
            <person name="Dai G."/>
            <person name="Sun C."/>
            <person name="Schmutz J."/>
            <person name="Leebens-Mack J.H."/>
            <person name="Li F.W."/>
            <person name="Wang L."/>
        </authorList>
    </citation>
    <scope>NUCLEOTIDE SEQUENCE [LARGE SCALE GENOMIC DNA]</scope>
    <source>
        <strain evidence="2">cv. PW_Plant_1</strain>
    </source>
</reference>
<name>A0ACC2ERU5_DIPCM</name>